<dbReference type="InterPro" id="IPR035965">
    <property type="entry name" value="PAS-like_dom_sf"/>
</dbReference>
<dbReference type="SUPFAM" id="SSF47384">
    <property type="entry name" value="Homodimeric domain of signal transducing histidine kinase"/>
    <property type="match status" value="1"/>
</dbReference>
<dbReference type="FunFam" id="3.30.565.10:FF:000037">
    <property type="entry name" value="Hybrid sensor histidine kinase/response regulator"/>
    <property type="match status" value="1"/>
</dbReference>
<dbReference type="GO" id="GO:0016036">
    <property type="term" value="P:cellular response to phosphate starvation"/>
    <property type="evidence" value="ECO:0007669"/>
    <property type="project" value="TreeGrafter"/>
</dbReference>
<dbReference type="AlphaFoldDB" id="A0A0G1IVK0"/>
<dbReference type="GO" id="GO:0004721">
    <property type="term" value="F:phosphoprotein phosphatase activity"/>
    <property type="evidence" value="ECO:0007669"/>
    <property type="project" value="TreeGrafter"/>
</dbReference>
<evidence type="ECO:0000256" key="2">
    <source>
        <dbReference type="ARBA" id="ARBA00004651"/>
    </source>
</evidence>
<dbReference type="Pfam" id="PF02518">
    <property type="entry name" value="HATPase_c"/>
    <property type="match status" value="1"/>
</dbReference>
<reference evidence="16 17" key="1">
    <citation type="journal article" date="2015" name="Nature">
        <title>rRNA introns, odd ribosomes, and small enigmatic genomes across a large radiation of phyla.</title>
        <authorList>
            <person name="Brown C.T."/>
            <person name="Hug L.A."/>
            <person name="Thomas B.C."/>
            <person name="Sharon I."/>
            <person name="Castelle C.J."/>
            <person name="Singh A."/>
            <person name="Wilkins M.J."/>
            <person name="Williams K.H."/>
            <person name="Banfield J.F."/>
        </authorList>
    </citation>
    <scope>NUCLEOTIDE SEQUENCE [LARGE SCALE GENOMIC DNA]</scope>
</reference>
<evidence type="ECO:0000256" key="11">
    <source>
        <dbReference type="ARBA" id="ARBA00022989"/>
    </source>
</evidence>
<dbReference type="CDD" id="cd18774">
    <property type="entry name" value="PDC2_HK_sensor"/>
    <property type="match status" value="1"/>
</dbReference>
<feature type="transmembrane region" description="Helical" evidence="14">
    <location>
        <begin position="283"/>
        <end position="306"/>
    </location>
</feature>
<comment type="subcellular location">
    <subcellularLocation>
        <location evidence="2">Cell membrane</location>
        <topology evidence="2">Multi-pass membrane protein</topology>
    </subcellularLocation>
</comment>
<keyword evidence="9 16" id="KW-0418">Kinase</keyword>
<gene>
    <name evidence="16" type="ORF">UW55_C0007G0038</name>
</gene>
<organism evidence="16 17">
    <name type="scientific">Candidatus Giovannonibacteria bacterium GW2011_GWA2_44_26</name>
    <dbReference type="NCBI Taxonomy" id="1618648"/>
    <lineage>
        <taxon>Bacteria</taxon>
        <taxon>Candidatus Giovannoniibacteriota</taxon>
    </lineage>
</organism>
<dbReference type="InterPro" id="IPR003594">
    <property type="entry name" value="HATPase_dom"/>
</dbReference>
<keyword evidence="5" id="KW-0597">Phosphoprotein</keyword>
<dbReference type="EC" id="2.7.13.3" evidence="3"/>
<evidence type="ECO:0000256" key="8">
    <source>
        <dbReference type="ARBA" id="ARBA00022741"/>
    </source>
</evidence>
<dbReference type="InterPro" id="IPR033479">
    <property type="entry name" value="dCache_1"/>
</dbReference>
<evidence type="ECO:0000256" key="7">
    <source>
        <dbReference type="ARBA" id="ARBA00022692"/>
    </source>
</evidence>
<evidence type="ECO:0000256" key="1">
    <source>
        <dbReference type="ARBA" id="ARBA00000085"/>
    </source>
</evidence>
<evidence type="ECO:0000256" key="4">
    <source>
        <dbReference type="ARBA" id="ARBA00022475"/>
    </source>
</evidence>
<accession>A0A0G1IVK0</accession>
<dbReference type="SUPFAM" id="SSF55785">
    <property type="entry name" value="PYP-like sensor domain (PAS domain)"/>
    <property type="match status" value="1"/>
</dbReference>
<dbReference type="InterPro" id="IPR004358">
    <property type="entry name" value="Sig_transdc_His_kin-like_C"/>
</dbReference>
<evidence type="ECO:0000256" key="12">
    <source>
        <dbReference type="ARBA" id="ARBA00023012"/>
    </source>
</evidence>
<dbReference type="Pfam" id="PF00512">
    <property type="entry name" value="HisKA"/>
    <property type="match status" value="1"/>
</dbReference>
<dbReference type="InterPro" id="IPR003661">
    <property type="entry name" value="HisK_dim/P_dom"/>
</dbReference>
<dbReference type="Gene3D" id="1.10.287.130">
    <property type="match status" value="1"/>
</dbReference>
<keyword evidence="8" id="KW-0547">Nucleotide-binding</keyword>
<feature type="domain" description="Histidine kinase" evidence="15">
    <location>
        <begin position="456"/>
        <end position="676"/>
    </location>
</feature>
<dbReference type="GO" id="GO:0000155">
    <property type="term" value="F:phosphorelay sensor kinase activity"/>
    <property type="evidence" value="ECO:0007669"/>
    <property type="project" value="InterPro"/>
</dbReference>
<dbReference type="Pfam" id="PF02743">
    <property type="entry name" value="dCache_1"/>
    <property type="match status" value="1"/>
</dbReference>
<dbReference type="PANTHER" id="PTHR45453">
    <property type="entry name" value="PHOSPHATE REGULON SENSOR PROTEIN PHOR"/>
    <property type="match status" value="1"/>
</dbReference>
<dbReference type="Gene3D" id="3.30.450.20">
    <property type="entry name" value="PAS domain"/>
    <property type="match status" value="2"/>
</dbReference>
<dbReference type="SMART" id="SM00388">
    <property type="entry name" value="HisKA"/>
    <property type="match status" value="1"/>
</dbReference>
<dbReference type="InterPro" id="IPR050351">
    <property type="entry name" value="BphY/WalK/GraS-like"/>
</dbReference>
<dbReference type="PROSITE" id="PS50109">
    <property type="entry name" value="HIS_KIN"/>
    <property type="match status" value="1"/>
</dbReference>
<evidence type="ECO:0000256" key="13">
    <source>
        <dbReference type="ARBA" id="ARBA00023136"/>
    </source>
</evidence>
<comment type="caution">
    <text evidence="16">The sequence shown here is derived from an EMBL/GenBank/DDBJ whole genome shotgun (WGS) entry which is preliminary data.</text>
</comment>
<keyword evidence="6" id="KW-0808">Transferase</keyword>
<evidence type="ECO:0000256" key="9">
    <source>
        <dbReference type="ARBA" id="ARBA00022777"/>
    </source>
</evidence>
<keyword evidence="4" id="KW-1003">Cell membrane</keyword>
<dbReference type="EMBL" id="LCIT01000007">
    <property type="protein sequence ID" value="KKT62998.1"/>
    <property type="molecule type" value="Genomic_DNA"/>
</dbReference>
<dbReference type="SMART" id="SM00387">
    <property type="entry name" value="HATPase_c"/>
    <property type="match status" value="1"/>
</dbReference>
<name>A0A0G1IVK0_9BACT</name>
<dbReference type="GO" id="GO:0005524">
    <property type="term" value="F:ATP binding"/>
    <property type="evidence" value="ECO:0007669"/>
    <property type="project" value="UniProtKB-KW"/>
</dbReference>
<evidence type="ECO:0000313" key="17">
    <source>
        <dbReference type="Proteomes" id="UP000033945"/>
    </source>
</evidence>
<protein>
    <recommendedName>
        <fullName evidence="3">histidine kinase</fullName>
        <ecNumber evidence="3">2.7.13.3</ecNumber>
    </recommendedName>
</protein>
<dbReference type="CDD" id="cd00082">
    <property type="entry name" value="HisKA"/>
    <property type="match status" value="1"/>
</dbReference>
<dbReference type="CDD" id="cd18773">
    <property type="entry name" value="PDC1_HK_sensor"/>
    <property type="match status" value="1"/>
</dbReference>
<evidence type="ECO:0000256" key="5">
    <source>
        <dbReference type="ARBA" id="ARBA00022553"/>
    </source>
</evidence>
<evidence type="ECO:0000256" key="6">
    <source>
        <dbReference type="ARBA" id="ARBA00022679"/>
    </source>
</evidence>
<evidence type="ECO:0000256" key="14">
    <source>
        <dbReference type="SAM" id="Phobius"/>
    </source>
</evidence>
<dbReference type="Gene3D" id="3.30.565.10">
    <property type="entry name" value="Histidine kinase-like ATPase, C-terminal domain"/>
    <property type="match status" value="1"/>
</dbReference>
<dbReference type="InterPro" id="IPR036890">
    <property type="entry name" value="HATPase_C_sf"/>
</dbReference>
<proteinExistence type="predicted"/>
<evidence type="ECO:0000313" key="16">
    <source>
        <dbReference type="EMBL" id="KKT62998.1"/>
    </source>
</evidence>
<dbReference type="Proteomes" id="UP000033945">
    <property type="component" value="Unassembled WGS sequence"/>
</dbReference>
<keyword evidence="13 14" id="KW-0472">Membrane</keyword>
<dbReference type="GO" id="GO:0005886">
    <property type="term" value="C:plasma membrane"/>
    <property type="evidence" value="ECO:0007669"/>
    <property type="project" value="UniProtKB-SubCell"/>
</dbReference>
<keyword evidence="11 14" id="KW-1133">Transmembrane helix</keyword>
<dbReference type="InterPro" id="IPR005467">
    <property type="entry name" value="His_kinase_dom"/>
</dbReference>
<keyword evidence="10" id="KW-0067">ATP-binding</keyword>
<keyword evidence="12" id="KW-0902">Two-component regulatory system</keyword>
<dbReference type="PRINTS" id="PR00344">
    <property type="entry name" value="BCTRLSENSOR"/>
</dbReference>
<dbReference type="CDD" id="cd00075">
    <property type="entry name" value="HATPase"/>
    <property type="match status" value="1"/>
</dbReference>
<evidence type="ECO:0000256" key="3">
    <source>
        <dbReference type="ARBA" id="ARBA00012438"/>
    </source>
</evidence>
<evidence type="ECO:0000256" key="10">
    <source>
        <dbReference type="ARBA" id="ARBA00022840"/>
    </source>
</evidence>
<dbReference type="InterPro" id="IPR036097">
    <property type="entry name" value="HisK_dim/P_sf"/>
</dbReference>
<dbReference type="PANTHER" id="PTHR45453:SF1">
    <property type="entry name" value="PHOSPHATE REGULON SENSOR PROTEIN PHOR"/>
    <property type="match status" value="1"/>
</dbReference>
<feature type="transmembrane region" description="Helical" evidence="14">
    <location>
        <begin position="15"/>
        <end position="35"/>
    </location>
</feature>
<evidence type="ECO:0000259" key="15">
    <source>
        <dbReference type="PROSITE" id="PS50109"/>
    </source>
</evidence>
<keyword evidence="7 14" id="KW-0812">Transmembrane</keyword>
<comment type="catalytic activity">
    <reaction evidence="1">
        <text>ATP + protein L-histidine = ADP + protein N-phospho-L-histidine.</text>
        <dbReference type="EC" id="2.7.13.3"/>
    </reaction>
</comment>
<sequence>MRSFSEFSIAKRSQLWFLGVVAVLTIVSANIAWLFPTRDELSEQAYLLHRVIAIDVKNQLFAFLSRYERSLSDGVDVLNQIKERKEDIISRLLKENQPFESLTLLDNKGNEVFKNHRFLLISESDLKDRSEEILYKTVKEGRVYRGPVEISGISEPIITIAVPVNTNTGFSALVAEINLKFFLDVVRNVSVGKEGVAYVVDENGYVIAHPNSSLVFGRANFIDRKIIAEAVSGREADTRAAGFNYTNERGENMLAVALPFELMGWAVVVEDPDSAALGASSRILNVAIISFILEILLVILLIWNYLNLIRAAALFYGERNQREAILNSLSDGVIEYDSEFQIVLMNPRAEELLAVHFKDIGGMAITPDFAKNNPQYKSLVELMYPALAPYSSSIKEVPGTHVKTMEIHTSSPELKMIVTLTQVIDQNGSVRGFLKILHDISRERLLGRIKSEFVSIAAHQLRTPLSAIKWTLKLLLDGDAGALNKEQTSFLERGYDTNEKMIKLVNDLLSVARIEEGRFGYDFQDINFNEFLEAAIKNYADIVSRKSINLKFEKIDGELPLVYADSEKLSLALNNLLDNAVKYTPAGGKVLVKLERKGNYALVSIMDTGVGIPDSEQPRVFSKFFRASNVIKMETEGTGLGLFIVHNIIKRHGGDIHFTSHENHGATFIFTLPLKKELVPKEEAEPLEEFLENV</sequence>
<dbReference type="SUPFAM" id="SSF55874">
    <property type="entry name" value="ATPase domain of HSP90 chaperone/DNA topoisomerase II/histidine kinase"/>
    <property type="match status" value="1"/>
</dbReference>